<proteinExistence type="predicted"/>
<dbReference type="Proteomes" id="UP000784294">
    <property type="component" value="Unassembled WGS sequence"/>
</dbReference>
<dbReference type="AlphaFoldDB" id="A0A3S5B123"/>
<feature type="compositionally biased region" description="Polar residues" evidence="1">
    <location>
        <begin position="32"/>
        <end position="45"/>
    </location>
</feature>
<organism evidence="2 3">
    <name type="scientific">Protopolystoma xenopodis</name>
    <dbReference type="NCBI Taxonomy" id="117903"/>
    <lineage>
        <taxon>Eukaryota</taxon>
        <taxon>Metazoa</taxon>
        <taxon>Spiralia</taxon>
        <taxon>Lophotrochozoa</taxon>
        <taxon>Platyhelminthes</taxon>
        <taxon>Monogenea</taxon>
        <taxon>Polyopisthocotylea</taxon>
        <taxon>Polystomatidea</taxon>
        <taxon>Polystomatidae</taxon>
        <taxon>Protopolystoma</taxon>
    </lineage>
</organism>
<keyword evidence="3" id="KW-1185">Reference proteome</keyword>
<name>A0A3S5B123_9PLAT</name>
<reference evidence="2" key="1">
    <citation type="submission" date="2018-11" db="EMBL/GenBank/DDBJ databases">
        <authorList>
            <consortium name="Pathogen Informatics"/>
        </authorList>
    </citation>
    <scope>NUCLEOTIDE SEQUENCE</scope>
</reference>
<sequence length="106" mass="12232">MRLYYSVKPIWEASLRTYLKRHVRRKHPRNSGGPSNTPGEMTSKQMRQAMEQLFPHLKPLSLSEETRTVRASQKSSEKSILPLGHLSVISEFEVIYNSCSLTFIIL</sequence>
<evidence type="ECO:0000256" key="1">
    <source>
        <dbReference type="SAM" id="MobiDB-lite"/>
    </source>
</evidence>
<dbReference type="EMBL" id="CAAALY010254827">
    <property type="protein sequence ID" value="VEL37390.1"/>
    <property type="molecule type" value="Genomic_DNA"/>
</dbReference>
<accession>A0A3S5B123</accession>
<evidence type="ECO:0000313" key="3">
    <source>
        <dbReference type="Proteomes" id="UP000784294"/>
    </source>
</evidence>
<feature type="region of interest" description="Disordered" evidence="1">
    <location>
        <begin position="23"/>
        <end position="45"/>
    </location>
</feature>
<protein>
    <submittedName>
        <fullName evidence="2">Uncharacterized protein</fullName>
    </submittedName>
</protein>
<comment type="caution">
    <text evidence="2">The sequence shown here is derived from an EMBL/GenBank/DDBJ whole genome shotgun (WGS) entry which is preliminary data.</text>
</comment>
<gene>
    <name evidence="2" type="ORF">PXEA_LOCUS30830</name>
</gene>
<evidence type="ECO:0000313" key="2">
    <source>
        <dbReference type="EMBL" id="VEL37390.1"/>
    </source>
</evidence>